<accession>A0A979FK15</accession>
<proteinExistence type="predicted"/>
<keyword evidence="2" id="KW-1185">Reference proteome</keyword>
<dbReference type="KEGG" id="hazt:125178194"/>
<feature type="domain" description="C-type lectin" evidence="1">
    <location>
        <begin position="57"/>
        <end position="176"/>
    </location>
</feature>
<reference evidence="3" key="1">
    <citation type="submission" date="2025-08" db="UniProtKB">
        <authorList>
            <consortium name="RefSeq"/>
        </authorList>
    </citation>
    <scope>IDENTIFICATION</scope>
    <source>
        <tissue evidence="3">Whole organism</tissue>
    </source>
</reference>
<gene>
    <name evidence="3" type="primary">LOC125178194</name>
</gene>
<dbReference type="Pfam" id="PF00059">
    <property type="entry name" value="Lectin_C"/>
    <property type="match status" value="1"/>
</dbReference>
<dbReference type="Gene3D" id="3.10.100.10">
    <property type="entry name" value="Mannose-Binding Protein A, subunit A"/>
    <property type="match status" value="1"/>
</dbReference>
<evidence type="ECO:0000259" key="1">
    <source>
        <dbReference type="PROSITE" id="PS50041"/>
    </source>
</evidence>
<name>A0A979FK15_HYAAZ</name>
<dbReference type="InterPro" id="IPR016187">
    <property type="entry name" value="CTDL_fold"/>
</dbReference>
<dbReference type="PROSITE" id="PS50041">
    <property type="entry name" value="C_TYPE_LECTIN_2"/>
    <property type="match status" value="1"/>
</dbReference>
<dbReference type="InterPro" id="IPR001304">
    <property type="entry name" value="C-type_lectin-like"/>
</dbReference>
<evidence type="ECO:0000313" key="2">
    <source>
        <dbReference type="Proteomes" id="UP000694843"/>
    </source>
</evidence>
<evidence type="ECO:0000313" key="3">
    <source>
        <dbReference type="RefSeq" id="XP_047737340.1"/>
    </source>
</evidence>
<dbReference type="Proteomes" id="UP000694843">
    <property type="component" value="Unplaced"/>
</dbReference>
<dbReference type="AlphaFoldDB" id="A0A979FK15"/>
<sequence length="184" mass="20123">MNAATDRCIKEDETEALLNEAYPQNSTCLTLFNCTENGPHPITARNATACLDPFTSTAAGCLLIGSTAMTWCDARMDCMARGADLLSATSDVHFGEVRNYLKSLGFVEDFYVALKKVDNTWMWLLDGRSPGADYSGDWYFNSPSGENGFDCAMLAQSYGYLAVDMPCDKIIRPLCQLQAPPGVL</sequence>
<organism evidence="2 3">
    <name type="scientific">Hyalella azteca</name>
    <name type="common">Amphipod</name>
    <dbReference type="NCBI Taxonomy" id="294128"/>
    <lineage>
        <taxon>Eukaryota</taxon>
        <taxon>Metazoa</taxon>
        <taxon>Ecdysozoa</taxon>
        <taxon>Arthropoda</taxon>
        <taxon>Crustacea</taxon>
        <taxon>Multicrustacea</taxon>
        <taxon>Malacostraca</taxon>
        <taxon>Eumalacostraca</taxon>
        <taxon>Peracarida</taxon>
        <taxon>Amphipoda</taxon>
        <taxon>Senticaudata</taxon>
        <taxon>Talitrida</taxon>
        <taxon>Talitroidea</taxon>
        <taxon>Hyalellidae</taxon>
        <taxon>Hyalella</taxon>
    </lineage>
</organism>
<dbReference type="InterPro" id="IPR016186">
    <property type="entry name" value="C-type_lectin-like/link_sf"/>
</dbReference>
<dbReference type="SUPFAM" id="SSF56436">
    <property type="entry name" value="C-type lectin-like"/>
    <property type="match status" value="1"/>
</dbReference>
<dbReference type="GeneID" id="125178194"/>
<dbReference type="RefSeq" id="XP_047737340.1">
    <property type="nucleotide sequence ID" value="XM_047881384.1"/>
</dbReference>
<dbReference type="CDD" id="cd00037">
    <property type="entry name" value="CLECT"/>
    <property type="match status" value="1"/>
</dbReference>
<protein>
    <submittedName>
        <fullName evidence="3">Uncharacterized protein LOC125178194</fullName>
    </submittedName>
</protein>